<sequence>MGQMDLRSAVAEVIGLQALYSSSNTDDMKRRGALIRKAIPNALSQIQPLLAESAGVEIGDLLIEGRDATGMKAQIPWVRFGSRKASPRATVGWYVVLLFGQAGAGAYLALAHGSTQFRHGAFVPRSDEELSQLMAWGRARLSRSLPNDPRLVPNVKLGSVGALARSYEKSCVVAYQYSAAELPDDAGLQRDMTTLAGLLRQLYDAERLGQTPSATDPSVRDAEEAGAVISRPTSTQGGQGFALSADERRAIELRAMRLATTRLQELGFRVEDVSKMGSFDLLATRGDETVRVEVKGTTGNLGAILLTANEVQLHLKAYPANALMVVHGIELVERDGSPLAVGGTLQSWMPWALDIDLLKGITFKYQLA</sequence>
<dbReference type="SUPFAM" id="SSF52980">
    <property type="entry name" value="Restriction endonuclease-like"/>
    <property type="match status" value="1"/>
</dbReference>
<feature type="domain" description="Protein NO VEIN C-terminal" evidence="3">
    <location>
        <begin position="252"/>
        <end position="326"/>
    </location>
</feature>
<comment type="caution">
    <text evidence="4">The sequence shown here is derived from an EMBL/GenBank/DDBJ whole genome shotgun (WGS) entry which is preliminary data.</text>
</comment>
<reference evidence="4 5" key="1">
    <citation type="submission" date="2018-08" db="EMBL/GenBank/DDBJ databases">
        <title>Lysobacter sp. zong2l5, whole genome shotgun sequence.</title>
        <authorList>
            <person name="Zhang X."/>
            <person name="Feng G."/>
            <person name="Zhu H."/>
        </authorList>
    </citation>
    <scope>NUCLEOTIDE SEQUENCE [LARGE SCALE GENOMIC DNA]</scope>
    <source>
        <strain evidence="5">zong2l5</strain>
    </source>
</reference>
<dbReference type="OrthoDB" id="9802640at2"/>
<name>A0A371JWJ8_9GAMM</name>
<evidence type="ECO:0000259" key="3">
    <source>
        <dbReference type="Pfam" id="PF13020"/>
    </source>
</evidence>
<evidence type="ECO:0000256" key="1">
    <source>
        <dbReference type="SAM" id="Phobius"/>
    </source>
</evidence>
<keyword evidence="1" id="KW-0812">Transmembrane</keyword>
<dbReference type="AlphaFoldDB" id="A0A371JWJ8"/>
<dbReference type="Pfam" id="PF12102">
    <property type="entry name" value="MrcB_N"/>
    <property type="match status" value="1"/>
</dbReference>
<dbReference type="EMBL" id="QTSU01000005">
    <property type="protein sequence ID" value="RDZ25984.1"/>
    <property type="molecule type" value="Genomic_DNA"/>
</dbReference>
<dbReference type="Pfam" id="PF13020">
    <property type="entry name" value="NOV_C"/>
    <property type="match status" value="1"/>
</dbReference>
<dbReference type="InterPro" id="IPR011335">
    <property type="entry name" value="Restrct_endonuc-II-like"/>
</dbReference>
<dbReference type="Proteomes" id="UP000264492">
    <property type="component" value="Unassembled WGS sequence"/>
</dbReference>
<keyword evidence="5" id="KW-1185">Reference proteome</keyword>
<keyword evidence="1" id="KW-0472">Membrane</keyword>
<evidence type="ECO:0000259" key="2">
    <source>
        <dbReference type="Pfam" id="PF12102"/>
    </source>
</evidence>
<evidence type="ECO:0000313" key="5">
    <source>
        <dbReference type="Proteomes" id="UP000264492"/>
    </source>
</evidence>
<dbReference type="InterPro" id="IPR024975">
    <property type="entry name" value="NOV_C"/>
</dbReference>
<keyword evidence="1" id="KW-1133">Transmembrane helix</keyword>
<evidence type="ECO:0000313" key="4">
    <source>
        <dbReference type="EMBL" id="RDZ25984.1"/>
    </source>
</evidence>
<gene>
    <name evidence="4" type="ORF">DX914_19160</name>
</gene>
<feature type="transmembrane region" description="Helical" evidence="1">
    <location>
        <begin position="91"/>
        <end position="110"/>
    </location>
</feature>
<dbReference type="InterPro" id="IPR021961">
    <property type="entry name" value="McrB_DNA-bd"/>
</dbReference>
<proteinExistence type="predicted"/>
<dbReference type="Gene3D" id="3.30.920.90">
    <property type="match status" value="1"/>
</dbReference>
<protein>
    <submittedName>
        <fullName evidence="4">DUF3578 domain-containing protein</fullName>
    </submittedName>
</protein>
<accession>A0A371JWJ8</accession>
<organism evidence="4 5">
    <name type="scientific">Lysobacter silvisoli</name>
    <dbReference type="NCBI Taxonomy" id="2293254"/>
    <lineage>
        <taxon>Bacteria</taxon>
        <taxon>Pseudomonadati</taxon>
        <taxon>Pseudomonadota</taxon>
        <taxon>Gammaproteobacteria</taxon>
        <taxon>Lysobacterales</taxon>
        <taxon>Lysobacteraceae</taxon>
        <taxon>Lysobacter</taxon>
    </lineage>
</organism>
<feature type="domain" description="Type IV methyl-directed restriction enzyme EcoKMcrB subunit DNA-binding" evidence="2">
    <location>
        <begin position="20"/>
        <end position="203"/>
    </location>
</feature>